<protein>
    <recommendedName>
        <fullName evidence="3">F-box domain-containing protein</fullName>
    </recommendedName>
</protein>
<proteinExistence type="predicted"/>
<evidence type="ECO:0008006" key="3">
    <source>
        <dbReference type="Google" id="ProtNLM"/>
    </source>
</evidence>
<accession>A0ABP1RK96</accession>
<keyword evidence="2" id="KW-1185">Reference proteome</keyword>
<organism evidence="1 2">
    <name type="scientific">Orchesella dallaii</name>
    <dbReference type="NCBI Taxonomy" id="48710"/>
    <lineage>
        <taxon>Eukaryota</taxon>
        <taxon>Metazoa</taxon>
        <taxon>Ecdysozoa</taxon>
        <taxon>Arthropoda</taxon>
        <taxon>Hexapoda</taxon>
        <taxon>Collembola</taxon>
        <taxon>Entomobryomorpha</taxon>
        <taxon>Entomobryoidea</taxon>
        <taxon>Orchesellidae</taxon>
        <taxon>Orchesellinae</taxon>
        <taxon>Orchesella</taxon>
    </lineage>
</organism>
<reference evidence="1 2" key="1">
    <citation type="submission" date="2024-08" db="EMBL/GenBank/DDBJ databases">
        <authorList>
            <person name="Cucini C."/>
            <person name="Frati F."/>
        </authorList>
    </citation>
    <scope>NUCLEOTIDE SEQUENCE [LARGE SCALE GENOMIC DNA]</scope>
</reference>
<sequence>MDNQEGNKFTKWMRRLRNIFRKSKKPQHVLPSILPSSESELSVLRISSYFQETVFAPELMEAILDKFHYVEDLPTLLRCRLVCTHWKQVVEKKLETEHLFRWTNLNQDEDHSLSIFQERRISTCFYSVIPDTVLSGLTHIWLPPAIAANPKGNPFPNKSAAVIGFENCHSGLYSDRACPKLEHHIESKAPYEEVVKLFQNYGKYLTTLVLHDLIIFQDNFCLVLASTESLKALTLSWVKVAYSKKEVKINVPKCLTHLHILSSHDNTETFFKWFMTAVSPQIVNLKIQGHAPFYGKVTLEQEIFKKLKCLHVYSPTEWDLAEMLRKVESPPALQHVTAVWGWMSNDYLTVEDAIKFIAKFCTSLVSLKIHVKLCDLITPFENCGKIFPNVKFVAMAITSQEYRAGWDEVSIRESILPWFPKVESVIIVNGFDVSDVGFIQCPLCNRDEQLYEQYMTTKYGRIKEGLV</sequence>
<evidence type="ECO:0000313" key="2">
    <source>
        <dbReference type="Proteomes" id="UP001642540"/>
    </source>
</evidence>
<gene>
    <name evidence="1" type="ORF">ODALV1_LOCUS23208</name>
</gene>
<evidence type="ECO:0000313" key="1">
    <source>
        <dbReference type="EMBL" id="CAL8129476.1"/>
    </source>
</evidence>
<name>A0ABP1RK96_9HEXA</name>
<comment type="caution">
    <text evidence="1">The sequence shown here is derived from an EMBL/GenBank/DDBJ whole genome shotgun (WGS) entry which is preliminary data.</text>
</comment>
<dbReference type="EMBL" id="CAXLJM020000078">
    <property type="protein sequence ID" value="CAL8129476.1"/>
    <property type="molecule type" value="Genomic_DNA"/>
</dbReference>
<dbReference type="Proteomes" id="UP001642540">
    <property type="component" value="Unassembled WGS sequence"/>
</dbReference>